<feature type="region of interest" description="Disordered" evidence="14">
    <location>
        <begin position="1"/>
        <end position="26"/>
    </location>
</feature>
<dbReference type="NCBIfam" id="TIGR00517">
    <property type="entry name" value="acyl_carrier"/>
    <property type="match status" value="1"/>
</dbReference>
<reference evidence="17 18" key="1">
    <citation type="submission" date="2025-05" db="UniProtKB">
        <authorList>
            <consortium name="RefSeq"/>
        </authorList>
    </citation>
    <scope>IDENTIFICATION</scope>
    <source>
        <tissue evidence="17 18">Leaves</tissue>
    </source>
</reference>
<dbReference type="Pfam" id="PF00550">
    <property type="entry name" value="PP-binding"/>
    <property type="match status" value="1"/>
</dbReference>
<keyword evidence="4 13" id="KW-0596">Phosphopantetheine</keyword>
<evidence type="ECO:0000256" key="6">
    <source>
        <dbReference type="ARBA" id="ARBA00022528"/>
    </source>
</evidence>
<evidence type="ECO:0000256" key="2">
    <source>
        <dbReference type="ARBA" id="ARBA00004229"/>
    </source>
</evidence>
<proteinExistence type="inferred from homology"/>
<keyword evidence="9" id="KW-0276">Fatty acid metabolism</keyword>
<name>A0ABM4WCW4_COFAR</name>
<dbReference type="PANTHER" id="PTHR46153:SF11">
    <property type="entry name" value="ACYL CARRIER PROTEIN 4, CHLOROPLASTIC"/>
    <property type="match status" value="1"/>
</dbReference>
<evidence type="ECO:0000256" key="8">
    <source>
        <dbReference type="ARBA" id="ARBA00022640"/>
    </source>
</evidence>
<dbReference type="HAMAP" id="MF_01217">
    <property type="entry name" value="Acyl_carrier"/>
    <property type="match status" value="1"/>
</dbReference>
<evidence type="ECO:0000259" key="15">
    <source>
        <dbReference type="PROSITE" id="PS50075"/>
    </source>
</evidence>
<evidence type="ECO:0000313" key="17">
    <source>
        <dbReference type="RefSeq" id="XP_071926015.1"/>
    </source>
</evidence>
<dbReference type="RefSeq" id="XP_071926015.1">
    <property type="nucleotide sequence ID" value="XM_072069914.1"/>
</dbReference>
<evidence type="ECO:0000256" key="5">
    <source>
        <dbReference type="ARBA" id="ARBA00022516"/>
    </source>
</evidence>
<evidence type="ECO:0000256" key="3">
    <source>
        <dbReference type="ARBA" id="ARBA00010930"/>
    </source>
</evidence>
<dbReference type="PROSITE" id="PS50075">
    <property type="entry name" value="CARRIER"/>
    <property type="match status" value="1"/>
</dbReference>
<evidence type="ECO:0000256" key="14">
    <source>
        <dbReference type="SAM" id="MobiDB-lite"/>
    </source>
</evidence>
<dbReference type="SMART" id="SM00823">
    <property type="entry name" value="PKS_PP"/>
    <property type="match status" value="1"/>
</dbReference>
<keyword evidence="6" id="KW-0150">Chloroplast</keyword>
<gene>
    <name evidence="18" type="primary">LOC113718708</name>
    <name evidence="17" type="synonym">LOC140016402</name>
</gene>
<evidence type="ECO:0000256" key="13">
    <source>
        <dbReference type="RuleBase" id="RU000722"/>
    </source>
</evidence>
<comment type="function">
    <text evidence="1 13">Carrier of the growing fatty acid chain in fatty acid biosynthesis.</text>
</comment>
<evidence type="ECO:0000313" key="18">
    <source>
        <dbReference type="RefSeq" id="XP_071929631.1"/>
    </source>
</evidence>
<dbReference type="Proteomes" id="UP001652660">
    <property type="component" value="Chromosome 11c"/>
</dbReference>
<evidence type="ECO:0000313" key="16">
    <source>
        <dbReference type="Proteomes" id="UP001652660"/>
    </source>
</evidence>
<keyword evidence="12 13" id="KW-0275">Fatty acid biosynthesis</keyword>
<dbReference type="NCBIfam" id="NF002148">
    <property type="entry name" value="PRK00982.1-2"/>
    <property type="match status" value="1"/>
</dbReference>
<dbReference type="InterPro" id="IPR006162">
    <property type="entry name" value="Ppantetheine_attach_site"/>
</dbReference>
<keyword evidence="5 13" id="KW-0444">Lipid biosynthesis</keyword>
<keyword evidence="8" id="KW-0934">Plastid</keyword>
<dbReference type="PROSITE" id="PS00012">
    <property type="entry name" value="PHOSPHOPANTETHEINE"/>
    <property type="match status" value="1"/>
</dbReference>
<evidence type="ECO:0000256" key="10">
    <source>
        <dbReference type="ARBA" id="ARBA00022946"/>
    </source>
</evidence>
<keyword evidence="11" id="KW-0443">Lipid metabolism</keyword>
<organism evidence="16 18">
    <name type="scientific">Coffea arabica</name>
    <name type="common">Arabian coffee</name>
    <dbReference type="NCBI Taxonomy" id="13443"/>
    <lineage>
        <taxon>Eukaryota</taxon>
        <taxon>Viridiplantae</taxon>
        <taxon>Streptophyta</taxon>
        <taxon>Embryophyta</taxon>
        <taxon>Tracheophyta</taxon>
        <taxon>Spermatophyta</taxon>
        <taxon>Magnoliopsida</taxon>
        <taxon>eudicotyledons</taxon>
        <taxon>Gunneridae</taxon>
        <taxon>Pentapetalae</taxon>
        <taxon>asterids</taxon>
        <taxon>lamiids</taxon>
        <taxon>Gentianales</taxon>
        <taxon>Rubiaceae</taxon>
        <taxon>Ixoroideae</taxon>
        <taxon>Gardenieae complex</taxon>
        <taxon>Bertiereae - Coffeeae clade</taxon>
        <taxon>Coffeeae</taxon>
        <taxon>Coffea</taxon>
    </lineage>
</organism>
<keyword evidence="7" id="KW-0597">Phosphoprotein</keyword>
<dbReference type="InterPro" id="IPR036736">
    <property type="entry name" value="ACP-like_sf"/>
</dbReference>
<evidence type="ECO:0000256" key="1">
    <source>
        <dbReference type="ARBA" id="ARBA00003180"/>
    </source>
</evidence>
<keyword evidence="10" id="KW-0809">Transit peptide</keyword>
<evidence type="ECO:0000256" key="11">
    <source>
        <dbReference type="ARBA" id="ARBA00023098"/>
    </source>
</evidence>
<sequence>MATVSATSLNFRPLTTSPPLGRMDQAKPDTVQKVCDIVRKQLALPAETELTPDSTFASLGADSLDTVEIVMGLEEEFGINVEDENSENITTIEDAADLIEKLVQLNSSHRI</sequence>
<feature type="domain" description="Carrier" evidence="15">
    <location>
        <begin position="28"/>
        <end position="103"/>
    </location>
</feature>
<accession>A0ABM4WCW4</accession>
<dbReference type="InterPro" id="IPR044813">
    <property type="entry name" value="ACP_chloroplastic"/>
</dbReference>
<dbReference type="InterPro" id="IPR020806">
    <property type="entry name" value="PKS_PP-bd"/>
</dbReference>
<feature type="compositionally biased region" description="Polar residues" evidence="14">
    <location>
        <begin position="1"/>
        <end position="18"/>
    </location>
</feature>
<comment type="subcellular location">
    <subcellularLocation>
        <location evidence="2">Plastid</location>
        <location evidence="2">Chloroplast</location>
    </subcellularLocation>
</comment>
<protein>
    <recommendedName>
        <fullName evidence="13">Acyl carrier protein</fullName>
    </recommendedName>
</protein>
<dbReference type="RefSeq" id="XP_071929631.1">
    <property type="nucleotide sequence ID" value="XM_072073530.1"/>
</dbReference>
<keyword evidence="16" id="KW-1185">Reference proteome</keyword>
<evidence type="ECO:0000256" key="12">
    <source>
        <dbReference type="ARBA" id="ARBA00023160"/>
    </source>
</evidence>
<dbReference type="InterPro" id="IPR003231">
    <property type="entry name" value="ACP"/>
</dbReference>
<comment type="similarity">
    <text evidence="3">Belongs to the acyl carrier protein (ACP) family.</text>
</comment>
<dbReference type="Gene3D" id="1.10.1200.10">
    <property type="entry name" value="ACP-like"/>
    <property type="match status" value="1"/>
</dbReference>
<evidence type="ECO:0000256" key="9">
    <source>
        <dbReference type="ARBA" id="ARBA00022832"/>
    </source>
</evidence>
<evidence type="ECO:0000256" key="4">
    <source>
        <dbReference type="ARBA" id="ARBA00022450"/>
    </source>
</evidence>
<dbReference type="GeneID" id="113718708"/>
<dbReference type="InterPro" id="IPR009081">
    <property type="entry name" value="PP-bd_ACP"/>
</dbReference>
<evidence type="ECO:0000256" key="7">
    <source>
        <dbReference type="ARBA" id="ARBA00022553"/>
    </source>
</evidence>
<dbReference type="PANTHER" id="PTHR46153">
    <property type="entry name" value="ACYL CARRIER PROTEIN"/>
    <property type="match status" value="1"/>
</dbReference>
<dbReference type="SUPFAM" id="SSF47336">
    <property type="entry name" value="ACP-like"/>
    <property type="match status" value="1"/>
</dbReference>